<dbReference type="InterPro" id="IPR050428">
    <property type="entry name" value="TCS_sensor_his_kinase"/>
</dbReference>
<comment type="subcellular location">
    <subcellularLocation>
        <location evidence="2">Cell membrane</location>
        <topology evidence="2">Multi-pass membrane protein</topology>
    </subcellularLocation>
</comment>
<dbReference type="CDD" id="cd00075">
    <property type="entry name" value="HATPase"/>
    <property type="match status" value="1"/>
</dbReference>
<dbReference type="Gene3D" id="3.30.565.10">
    <property type="entry name" value="Histidine kinase-like ATPase, C-terminal domain"/>
    <property type="match status" value="1"/>
</dbReference>
<evidence type="ECO:0000256" key="2">
    <source>
        <dbReference type="ARBA" id="ARBA00004651"/>
    </source>
</evidence>
<evidence type="ECO:0000256" key="12">
    <source>
        <dbReference type="ARBA" id="ARBA00023012"/>
    </source>
</evidence>
<dbReference type="CDD" id="cd00082">
    <property type="entry name" value="HisKA"/>
    <property type="match status" value="1"/>
</dbReference>
<keyword evidence="18" id="KW-1185">Reference proteome</keyword>
<keyword evidence="7 14" id="KW-0812">Transmembrane</keyword>
<gene>
    <name evidence="17" type="ORF">ACFPQ4_11880</name>
</gene>
<keyword evidence="6" id="KW-0808">Transferase</keyword>
<dbReference type="Gene3D" id="6.10.340.10">
    <property type="match status" value="1"/>
</dbReference>
<dbReference type="SUPFAM" id="SSF55874">
    <property type="entry name" value="ATPase domain of HSP90 chaperone/DNA topoisomerase II/histidine kinase"/>
    <property type="match status" value="1"/>
</dbReference>
<reference evidence="18" key="1">
    <citation type="journal article" date="2019" name="Int. J. Syst. Evol. Microbiol.">
        <title>The Global Catalogue of Microorganisms (GCM) 10K type strain sequencing project: providing services to taxonomists for standard genome sequencing and annotation.</title>
        <authorList>
            <consortium name="The Broad Institute Genomics Platform"/>
            <consortium name="The Broad Institute Genome Sequencing Center for Infectious Disease"/>
            <person name="Wu L."/>
            <person name="Ma J."/>
        </authorList>
    </citation>
    <scope>NUCLEOTIDE SEQUENCE [LARGE SCALE GENOMIC DNA]</scope>
    <source>
        <strain evidence="18">CGMCC 1.18578</strain>
    </source>
</reference>
<feature type="domain" description="HAMP" evidence="16">
    <location>
        <begin position="183"/>
        <end position="237"/>
    </location>
</feature>
<dbReference type="PRINTS" id="PR00344">
    <property type="entry name" value="BCTRLSENSOR"/>
</dbReference>
<dbReference type="InterPro" id="IPR004358">
    <property type="entry name" value="Sig_transdc_His_kin-like_C"/>
</dbReference>
<dbReference type="SUPFAM" id="SSF158472">
    <property type="entry name" value="HAMP domain-like"/>
    <property type="match status" value="1"/>
</dbReference>
<sequence>MSIRLKLTLWYSGLFAIAFIIFGITVYNVVFHNSQAELKGRLKEVAAKAQPAGGVFGEFSLDSSAPGFNASIIVMQLVSYAESKDGVVARKSRNIIGTTLTLPYVKQSEVRERFFHKDIDGMPFLIYEKPFHVKGSEEVIALLQVGALMERDEGFFSQLRGILWLSGGAALLAAFLLGMFLSRKALTPIGRVTAAAQQIQSGSDLGLRIPRERADDEVGRLTDTLNGMLSGLERAYKNLEETNAAQRRFVSDASHELRTPLTTIRGNVDLLEKIWADNEGADGAPAQENRLTEMDKRAMSLESIHDIADEARRMSRLVNDLLALARADAGYAVEMESMPLRPLAEEAARRASFLPRRAEWVAGPFDALDGVWVQGNRDYLLQLLFILIENGFKYTPKGEVRLYASVSGSYVGLSVVDTGIGMRAEHVPHIFERFYRADASRGETSGTGLGLSIARWIAELHHATIDVQSRPGEGSAFTLWLPVIPEPQQSLA</sequence>
<name>A0ABW0R054_9BACL</name>
<dbReference type="SUPFAM" id="SSF47384">
    <property type="entry name" value="Homodimeric domain of signal transducing histidine kinase"/>
    <property type="match status" value="1"/>
</dbReference>
<dbReference type="SMART" id="SM00304">
    <property type="entry name" value="HAMP"/>
    <property type="match status" value="1"/>
</dbReference>
<dbReference type="RefSeq" id="WP_378112062.1">
    <property type="nucleotide sequence ID" value="NZ_JBHSNC010000036.1"/>
</dbReference>
<dbReference type="GO" id="GO:0016301">
    <property type="term" value="F:kinase activity"/>
    <property type="evidence" value="ECO:0007669"/>
    <property type="project" value="UniProtKB-KW"/>
</dbReference>
<dbReference type="InterPro" id="IPR036097">
    <property type="entry name" value="HisK_dim/P_sf"/>
</dbReference>
<dbReference type="Pfam" id="PF00672">
    <property type="entry name" value="HAMP"/>
    <property type="match status" value="1"/>
</dbReference>
<organism evidence="17 18">
    <name type="scientific">Cohnella yongneupensis</name>
    <dbReference type="NCBI Taxonomy" id="425006"/>
    <lineage>
        <taxon>Bacteria</taxon>
        <taxon>Bacillati</taxon>
        <taxon>Bacillota</taxon>
        <taxon>Bacilli</taxon>
        <taxon>Bacillales</taxon>
        <taxon>Paenibacillaceae</taxon>
        <taxon>Cohnella</taxon>
    </lineage>
</organism>
<proteinExistence type="predicted"/>
<keyword evidence="8" id="KW-0547">Nucleotide-binding</keyword>
<feature type="domain" description="Histidine kinase" evidence="15">
    <location>
        <begin position="252"/>
        <end position="485"/>
    </location>
</feature>
<dbReference type="PROSITE" id="PS50885">
    <property type="entry name" value="HAMP"/>
    <property type="match status" value="1"/>
</dbReference>
<comment type="caution">
    <text evidence="17">The sequence shown here is derived from an EMBL/GenBank/DDBJ whole genome shotgun (WGS) entry which is preliminary data.</text>
</comment>
<dbReference type="Pfam" id="PF02518">
    <property type="entry name" value="HATPase_c"/>
    <property type="match status" value="1"/>
</dbReference>
<keyword evidence="9 17" id="KW-0418">Kinase</keyword>
<feature type="transmembrane region" description="Helical" evidence="14">
    <location>
        <begin position="161"/>
        <end position="181"/>
    </location>
</feature>
<keyword evidence="10" id="KW-0067">ATP-binding</keyword>
<dbReference type="InterPro" id="IPR003661">
    <property type="entry name" value="HisK_dim/P_dom"/>
</dbReference>
<dbReference type="EMBL" id="JBHSNC010000036">
    <property type="protein sequence ID" value="MFC5530126.1"/>
    <property type="molecule type" value="Genomic_DNA"/>
</dbReference>
<evidence type="ECO:0000256" key="10">
    <source>
        <dbReference type="ARBA" id="ARBA00022840"/>
    </source>
</evidence>
<keyword evidence="5" id="KW-0597">Phosphoprotein</keyword>
<evidence type="ECO:0000256" key="5">
    <source>
        <dbReference type="ARBA" id="ARBA00022553"/>
    </source>
</evidence>
<dbReference type="InterPro" id="IPR003660">
    <property type="entry name" value="HAMP_dom"/>
</dbReference>
<protein>
    <recommendedName>
        <fullName evidence="3">histidine kinase</fullName>
        <ecNumber evidence="3">2.7.13.3</ecNumber>
    </recommendedName>
</protein>
<dbReference type="InterPro" id="IPR003594">
    <property type="entry name" value="HATPase_dom"/>
</dbReference>
<dbReference type="SMART" id="SM00387">
    <property type="entry name" value="HATPase_c"/>
    <property type="match status" value="1"/>
</dbReference>
<keyword evidence="13 14" id="KW-0472">Membrane</keyword>
<evidence type="ECO:0000256" key="13">
    <source>
        <dbReference type="ARBA" id="ARBA00023136"/>
    </source>
</evidence>
<comment type="catalytic activity">
    <reaction evidence="1">
        <text>ATP + protein L-histidine = ADP + protein N-phospho-L-histidine.</text>
        <dbReference type="EC" id="2.7.13.3"/>
    </reaction>
</comment>
<evidence type="ECO:0000256" key="7">
    <source>
        <dbReference type="ARBA" id="ARBA00022692"/>
    </source>
</evidence>
<evidence type="ECO:0000256" key="9">
    <source>
        <dbReference type="ARBA" id="ARBA00022777"/>
    </source>
</evidence>
<evidence type="ECO:0000256" key="1">
    <source>
        <dbReference type="ARBA" id="ARBA00000085"/>
    </source>
</evidence>
<evidence type="ECO:0000256" key="3">
    <source>
        <dbReference type="ARBA" id="ARBA00012438"/>
    </source>
</evidence>
<evidence type="ECO:0000256" key="8">
    <source>
        <dbReference type="ARBA" id="ARBA00022741"/>
    </source>
</evidence>
<dbReference type="PROSITE" id="PS50109">
    <property type="entry name" value="HIS_KIN"/>
    <property type="match status" value="1"/>
</dbReference>
<accession>A0ABW0R054</accession>
<dbReference type="InterPro" id="IPR005467">
    <property type="entry name" value="His_kinase_dom"/>
</dbReference>
<feature type="transmembrane region" description="Helical" evidence="14">
    <location>
        <begin position="7"/>
        <end position="30"/>
    </location>
</feature>
<evidence type="ECO:0000256" key="6">
    <source>
        <dbReference type="ARBA" id="ARBA00022679"/>
    </source>
</evidence>
<keyword evidence="12" id="KW-0902">Two-component regulatory system</keyword>
<evidence type="ECO:0000256" key="14">
    <source>
        <dbReference type="SAM" id="Phobius"/>
    </source>
</evidence>
<evidence type="ECO:0000313" key="18">
    <source>
        <dbReference type="Proteomes" id="UP001596108"/>
    </source>
</evidence>
<dbReference type="PANTHER" id="PTHR45436">
    <property type="entry name" value="SENSOR HISTIDINE KINASE YKOH"/>
    <property type="match status" value="1"/>
</dbReference>
<keyword evidence="4" id="KW-1003">Cell membrane</keyword>
<dbReference type="EC" id="2.7.13.3" evidence="3"/>
<dbReference type="SMART" id="SM00388">
    <property type="entry name" value="HisKA"/>
    <property type="match status" value="1"/>
</dbReference>
<dbReference type="CDD" id="cd06225">
    <property type="entry name" value="HAMP"/>
    <property type="match status" value="1"/>
</dbReference>
<dbReference type="Gene3D" id="1.10.287.130">
    <property type="match status" value="1"/>
</dbReference>
<evidence type="ECO:0000259" key="15">
    <source>
        <dbReference type="PROSITE" id="PS50109"/>
    </source>
</evidence>
<evidence type="ECO:0000256" key="4">
    <source>
        <dbReference type="ARBA" id="ARBA00022475"/>
    </source>
</evidence>
<dbReference type="InterPro" id="IPR036890">
    <property type="entry name" value="HATPase_C_sf"/>
</dbReference>
<dbReference type="PANTHER" id="PTHR45436:SF5">
    <property type="entry name" value="SENSOR HISTIDINE KINASE TRCS"/>
    <property type="match status" value="1"/>
</dbReference>
<dbReference type="Proteomes" id="UP001596108">
    <property type="component" value="Unassembled WGS sequence"/>
</dbReference>
<evidence type="ECO:0000313" key="17">
    <source>
        <dbReference type="EMBL" id="MFC5530126.1"/>
    </source>
</evidence>
<keyword evidence="11 14" id="KW-1133">Transmembrane helix</keyword>
<evidence type="ECO:0000256" key="11">
    <source>
        <dbReference type="ARBA" id="ARBA00022989"/>
    </source>
</evidence>
<dbReference type="Pfam" id="PF00512">
    <property type="entry name" value="HisKA"/>
    <property type="match status" value="1"/>
</dbReference>
<evidence type="ECO:0000259" key="16">
    <source>
        <dbReference type="PROSITE" id="PS50885"/>
    </source>
</evidence>